<keyword evidence="9" id="KW-0812">Transmembrane</keyword>
<feature type="chain" id="PRO_5032528075" description="non-specific protein-tyrosine kinase" evidence="10">
    <location>
        <begin position="18"/>
        <end position="710"/>
    </location>
</feature>
<name>A0A840Y195_9PROT</name>
<dbReference type="PANTHER" id="PTHR32309">
    <property type="entry name" value="TYROSINE-PROTEIN KINASE"/>
    <property type="match status" value="1"/>
</dbReference>
<evidence type="ECO:0000256" key="7">
    <source>
        <dbReference type="ARBA" id="ARBA00023137"/>
    </source>
</evidence>
<keyword evidence="10" id="KW-0732">Signal</keyword>
<dbReference type="EC" id="2.7.10.2" evidence="2"/>
<feature type="signal peptide" evidence="10">
    <location>
        <begin position="1"/>
        <end position="17"/>
    </location>
</feature>
<protein>
    <recommendedName>
        <fullName evidence="2">non-specific protein-tyrosine kinase</fullName>
        <ecNumber evidence="2">2.7.10.2</ecNumber>
    </recommendedName>
</protein>
<organism evidence="12 13">
    <name type="scientific">Muricoccus pecuniae</name>
    <dbReference type="NCBI Taxonomy" id="693023"/>
    <lineage>
        <taxon>Bacteria</taxon>
        <taxon>Pseudomonadati</taxon>
        <taxon>Pseudomonadota</taxon>
        <taxon>Alphaproteobacteria</taxon>
        <taxon>Acetobacterales</taxon>
        <taxon>Roseomonadaceae</taxon>
        <taxon>Muricoccus</taxon>
    </lineage>
</organism>
<dbReference type="InterPro" id="IPR050445">
    <property type="entry name" value="Bact_polysacc_biosynth/exp"/>
</dbReference>
<evidence type="ECO:0000256" key="9">
    <source>
        <dbReference type="SAM" id="Phobius"/>
    </source>
</evidence>
<feature type="transmembrane region" description="Helical" evidence="9">
    <location>
        <begin position="417"/>
        <end position="438"/>
    </location>
</feature>
<dbReference type="Gene3D" id="3.40.50.300">
    <property type="entry name" value="P-loop containing nucleotide triphosphate hydrolases"/>
    <property type="match status" value="1"/>
</dbReference>
<dbReference type="AlphaFoldDB" id="A0A840Y195"/>
<evidence type="ECO:0000313" key="12">
    <source>
        <dbReference type="EMBL" id="MBB5693926.1"/>
    </source>
</evidence>
<dbReference type="SUPFAM" id="SSF52540">
    <property type="entry name" value="P-loop containing nucleoside triphosphate hydrolases"/>
    <property type="match status" value="1"/>
</dbReference>
<dbReference type="GO" id="GO:0004713">
    <property type="term" value="F:protein tyrosine kinase activity"/>
    <property type="evidence" value="ECO:0007669"/>
    <property type="project" value="TreeGrafter"/>
</dbReference>
<accession>A0A840Y195</accession>
<dbReference type="EMBL" id="JACIJD010000007">
    <property type="protein sequence ID" value="MBB5693926.1"/>
    <property type="molecule type" value="Genomic_DNA"/>
</dbReference>
<comment type="caution">
    <text evidence="12">The sequence shown here is derived from an EMBL/GenBank/DDBJ whole genome shotgun (WGS) entry which is preliminary data.</text>
</comment>
<keyword evidence="9" id="KW-0472">Membrane</keyword>
<keyword evidence="4" id="KW-0547">Nucleotide-binding</keyword>
<evidence type="ECO:0000256" key="3">
    <source>
        <dbReference type="ARBA" id="ARBA00022679"/>
    </source>
</evidence>
<keyword evidence="7" id="KW-0829">Tyrosine-protein kinase</keyword>
<evidence type="ECO:0000313" key="13">
    <source>
        <dbReference type="Proteomes" id="UP000580654"/>
    </source>
</evidence>
<evidence type="ECO:0000256" key="8">
    <source>
        <dbReference type="ARBA" id="ARBA00051245"/>
    </source>
</evidence>
<gene>
    <name evidence="12" type="ORF">FHS87_001963</name>
</gene>
<evidence type="ECO:0000256" key="1">
    <source>
        <dbReference type="ARBA" id="ARBA00007316"/>
    </source>
</evidence>
<reference evidence="12 13" key="1">
    <citation type="submission" date="2020-08" db="EMBL/GenBank/DDBJ databases">
        <title>Genomic Encyclopedia of Type Strains, Phase IV (KMG-IV): sequencing the most valuable type-strain genomes for metagenomic binning, comparative biology and taxonomic classification.</title>
        <authorList>
            <person name="Goeker M."/>
        </authorList>
    </citation>
    <scope>NUCLEOTIDE SEQUENCE [LARGE SCALE GENOMIC DNA]</scope>
    <source>
        <strain evidence="12 13">DSM 25622</strain>
    </source>
</reference>
<keyword evidence="5" id="KW-0418">Kinase</keyword>
<dbReference type="InterPro" id="IPR005702">
    <property type="entry name" value="Wzc-like_C"/>
</dbReference>
<dbReference type="InterPro" id="IPR027417">
    <property type="entry name" value="P-loop_NTPase"/>
</dbReference>
<proteinExistence type="inferred from homology"/>
<dbReference type="InterPro" id="IPR025669">
    <property type="entry name" value="AAA_dom"/>
</dbReference>
<evidence type="ECO:0000256" key="6">
    <source>
        <dbReference type="ARBA" id="ARBA00022840"/>
    </source>
</evidence>
<evidence type="ECO:0000256" key="10">
    <source>
        <dbReference type="SAM" id="SignalP"/>
    </source>
</evidence>
<feature type="domain" description="AAA" evidence="11">
    <location>
        <begin position="517"/>
        <end position="657"/>
    </location>
</feature>
<evidence type="ECO:0000256" key="2">
    <source>
        <dbReference type="ARBA" id="ARBA00011903"/>
    </source>
</evidence>
<dbReference type="GO" id="GO:0005886">
    <property type="term" value="C:plasma membrane"/>
    <property type="evidence" value="ECO:0007669"/>
    <property type="project" value="TreeGrafter"/>
</dbReference>
<comment type="catalytic activity">
    <reaction evidence="8">
        <text>L-tyrosyl-[protein] + ATP = O-phospho-L-tyrosyl-[protein] + ADP + H(+)</text>
        <dbReference type="Rhea" id="RHEA:10596"/>
        <dbReference type="Rhea" id="RHEA-COMP:10136"/>
        <dbReference type="Rhea" id="RHEA-COMP:20101"/>
        <dbReference type="ChEBI" id="CHEBI:15378"/>
        <dbReference type="ChEBI" id="CHEBI:30616"/>
        <dbReference type="ChEBI" id="CHEBI:46858"/>
        <dbReference type="ChEBI" id="CHEBI:61978"/>
        <dbReference type="ChEBI" id="CHEBI:456216"/>
        <dbReference type="EC" id="2.7.10.2"/>
    </reaction>
</comment>
<evidence type="ECO:0000259" key="11">
    <source>
        <dbReference type="Pfam" id="PF13614"/>
    </source>
</evidence>
<keyword evidence="9" id="KW-1133">Transmembrane helix</keyword>
<evidence type="ECO:0000256" key="4">
    <source>
        <dbReference type="ARBA" id="ARBA00022741"/>
    </source>
</evidence>
<comment type="similarity">
    <text evidence="1">Belongs to the CpsD/CapB family.</text>
</comment>
<dbReference type="Proteomes" id="UP000580654">
    <property type="component" value="Unassembled WGS sequence"/>
</dbReference>
<keyword evidence="3" id="KW-0808">Transferase</keyword>
<dbReference type="PANTHER" id="PTHR32309:SF13">
    <property type="entry name" value="FERRIC ENTEROBACTIN TRANSPORT PROTEIN FEPE"/>
    <property type="match status" value="1"/>
</dbReference>
<sequence>MLLLFTALLTGALGYMAARSTPSRYVAEGLLLFDNQQPAIPELNQYVPSNSAPPNQRIRTEADVLRSRQLAEDVVERTPVLPEVTEKPSFLGTLRQEVTGAVANLITEIREAIGMPADGAETDSRDPVIDPKHIQLEELQQRLDIRTTDNSNVVGIRFTSTSPVIAANVVNTLMDRYIALDIDAKQRSTEQANRWLSERLAVLREEVEAADSKIQAFRRETGLLETSIGAVSTVQLTEDQSRVAVARQELSRAQAALDAATRPGGRGATTEALASPVVQALRAREAEVVQRAATLGAGLGARHPDRRAVDAELRDLRAQIDSETGKIITALRRDVDAARSRLEASQAALNTSRTAARGGAEATVTLTQLTRDAESRRAVYQAFLARLEQTRLSAAQFPIARVVSPATVPFRATGPSAGVIGAFSAIAGFLFVAALLVLRNLGRNTVNSPRDLALITGVQNVGSLPTLPGGRRRGMPNLVLERGDSDIAETLRALRINLQSVGRGGPASTVLVTSPSAGDGKTTLAVALARLCAADGMKVLLLETDMRRPRIAATIGAPRSRGSIESVLTGKADLRDAVHVDSRSGLHCLFSDQSAAHPQQLIDSDAFADMLDRARNEYQLVVLDSPPIMRVADAVLLSAYSDVILFAVGWERTSTDMLAEAIRRLPEDARARTATVLTRVRPGRMDPLSYYAGYARSGPPPAPRLPAPST</sequence>
<evidence type="ECO:0000256" key="5">
    <source>
        <dbReference type="ARBA" id="ARBA00022777"/>
    </source>
</evidence>
<dbReference type="Pfam" id="PF13614">
    <property type="entry name" value="AAA_31"/>
    <property type="match status" value="1"/>
</dbReference>
<keyword evidence="6" id="KW-0067">ATP-binding</keyword>
<dbReference type="CDD" id="cd05387">
    <property type="entry name" value="BY-kinase"/>
    <property type="match status" value="1"/>
</dbReference>
<keyword evidence="13" id="KW-1185">Reference proteome</keyword>